<evidence type="ECO:0000256" key="3">
    <source>
        <dbReference type="ARBA" id="ARBA00022771"/>
    </source>
</evidence>
<comment type="caution">
    <text evidence="10">The sequence shown here is derived from an EMBL/GenBank/DDBJ whole genome shotgun (WGS) entry which is preliminary data.</text>
</comment>
<proteinExistence type="predicted"/>
<dbReference type="PROSITE" id="PS50157">
    <property type="entry name" value="ZINC_FINGER_C2H2_2"/>
    <property type="match status" value="3"/>
</dbReference>
<dbReference type="SUPFAM" id="SSF57667">
    <property type="entry name" value="beta-beta-alpha zinc fingers"/>
    <property type="match status" value="2"/>
</dbReference>
<dbReference type="GO" id="GO:0000981">
    <property type="term" value="F:DNA-binding transcription factor activity, RNA polymerase II-specific"/>
    <property type="evidence" value="ECO:0007669"/>
    <property type="project" value="TreeGrafter"/>
</dbReference>
<gene>
    <name evidence="10" type="primary">ACE2_2</name>
    <name evidence="10" type="ORF">HK100_004007</name>
</gene>
<name>A0AAD5XJM8_9FUNG</name>
<organism evidence="10 11">
    <name type="scientific">Physocladia obscura</name>
    <dbReference type="NCBI Taxonomy" id="109957"/>
    <lineage>
        <taxon>Eukaryota</taxon>
        <taxon>Fungi</taxon>
        <taxon>Fungi incertae sedis</taxon>
        <taxon>Chytridiomycota</taxon>
        <taxon>Chytridiomycota incertae sedis</taxon>
        <taxon>Chytridiomycetes</taxon>
        <taxon>Chytridiales</taxon>
        <taxon>Chytriomycetaceae</taxon>
        <taxon>Physocladia</taxon>
    </lineage>
</organism>
<dbReference type="GO" id="GO:0000978">
    <property type="term" value="F:RNA polymerase II cis-regulatory region sequence-specific DNA binding"/>
    <property type="evidence" value="ECO:0007669"/>
    <property type="project" value="TreeGrafter"/>
</dbReference>
<feature type="compositionally biased region" description="Polar residues" evidence="8">
    <location>
        <begin position="298"/>
        <end position="310"/>
    </location>
</feature>
<feature type="compositionally biased region" description="Low complexity" evidence="8">
    <location>
        <begin position="280"/>
        <end position="292"/>
    </location>
</feature>
<dbReference type="PROSITE" id="PS00028">
    <property type="entry name" value="ZINC_FINGER_C2H2_1"/>
    <property type="match status" value="2"/>
</dbReference>
<dbReference type="Proteomes" id="UP001211907">
    <property type="component" value="Unassembled WGS sequence"/>
</dbReference>
<keyword evidence="3 7" id="KW-0863">Zinc-finger</keyword>
<dbReference type="FunFam" id="3.30.160.60:FF:000032">
    <property type="entry name" value="Krueppel-like factor 4"/>
    <property type="match status" value="1"/>
</dbReference>
<reference evidence="10" key="1">
    <citation type="submission" date="2020-05" db="EMBL/GenBank/DDBJ databases">
        <title>Phylogenomic resolution of chytrid fungi.</title>
        <authorList>
            <person name="Stajich J.E."/>
            <person name="Amses K."/>
            <person name="Simmons R."/>
            <person name="Seto K."/>
            <person name="Myers J."/>
            <person name="Bonds A."/>
            <person name="Quandt C.A."/>
            <person name="Barry K."/>
            <person name="Liu P."/>
            <person name="Grigoriev I."/>
            <person name="Longcore J.E."/>
            <person name="James T.Y."/>
        </authorList>
    </citation>
    <scope>NUCLEOTIDE SEQUENCE</scope>
    <source>
        <strain evidence="10">JEL0513</strain>
    </source>
</reference>
<feature type="domain" description="C2H2-type" evidence="9">
    <location>
        <begin position="460"/>
        <end position="479"/>
    </location>
</feature>
<dbReference type="EMBL" id="JADGJH010000204">
    <property type="protein sequence ID" value="KAJ3133937.1"/>
    <property type="molecule type" value="Genomic_DNA"/>
</dbReference>
<keyword evidence="2" id="KW-0677">Repeat</keyword>
<keyword evidence="6" id="KW-0804">Transcription</keyword>
<evidence type="ECO:0000256" key="4">
    <source>
        <dbReference type="ARBA" id="ARBA00022833"/>
    </source>
</evidence>
<evidence type="ECO:0000313" key="11">
    <source>
        <dbReference type="Proteomes" id="UP001211907"/>
    </source>
</evidence>
<dbReference type="Pfam" id="PF00096">
    <property type="entry name" value="zf-C2H2"/>
    <property type="match status" value="3"/>
</dbReference>
<evidence type="ECO:0000256" key="7">
    <source>
        <dbReference type="PROSITE-ProRule" id="PRU00042"/>
    </source>
</evidence>
<dbReference type="InterPro" id="IPR036236">
    <property type="entry name" value="Znf_C2H2_sf"/>
</dbReference>
<evidence type="ECO:0000256" key="8">
    <source>
        <dbReference type="SAM" id="MobiDB-lite"/>
    </source>
</evidence>
<keyword evidence="4" id="KW-0862">Zinc</keyword>
<dbReference type="GO" id="GO:0008270">
    <property type="term" value="F:zinc ion binding"/>
    <property type="evidence" value="ECO:0007669"/>
    <property type="project" value="UniProtKB-KW"/>
</dbReference>
<feature type="domain" description="C2H2-type" evidence="9">
    <location>
        <begin position="431"/>
        <end position="459"/>
    </location>
</feature>
<evidence type="ECO:0000256" key="5">
    <source>
        <dbReference type="ARBA" id="ARBA00023015"/>
    </source>
</evidence>
<dbReference type="SMART" id="SM00355">
    <property type="entry name" value="ZnF_C2H2"/>
    <property type="match status" value="3"/>
</dbReference>
<keyword evidence="11" id="KW-1185">Reference proteome</keyword>
<evidence type="ECO:0000256" key="6">
    <source>
        <dbReference type="ARBA" id="ARBA00023163"/>
    </source>
</evidence>
<evidence type="ECO:0000313" key="10">
    <source>
        <dbReference type="EMBL" id="KAJ3133937.1"/>
    </source>
</evidence>
<dbReference type="PANTHER" id="PTHR23235">
    <property type="entry name" value="KRUEPPEL-LIKE TRANSCRIPTION FACTOR"/>
    <property type="match status" value="1"/>
</dbReference>
<accession>A0AAD5XJM8</accession>
<keyword evidence="1" id="KW-0479">Metal-binding</keyword>
<dbReference type="InterPro" id="IPR013087">
    <property type="entry name" value="Znf_C2H2_type"/>
</dbReference>
<dbReference type="AlphaFoldDB" id="A0AAD5XJM8"/>
<dbReference type="PANTHER" id="PTHR23235:SF120">
    <property type="entry name" value="KRUPPEL-LIKE FACTOR 15"/>
    <property type="match status" value="1"/>
</dbReference>
<evidence type="ECO:0000259" key="9">
    <source>
        <dbReference type="PROSITE" id="PS50157"/>
    </source>
</evidence>
<feature type="region of interest" description="Disordered" evidence="8">
    <location>
        <begin position="280"/>
        <end position="325"/>
    </location>
</feature>
<feature type="region of interest" description="Disordered" evidence="8">
    <location>
        <begin position="153"/>
        <end position="172"/>
    </location>
</feature>
<evidence type="ECO:0000256" key="2">
    <source>
        <dbReference type="ARBA" id="ARBA00022737"/>
    </source>
</evidence>
<evidence type="ECO:0000256" key="1">
    <source>
        <dbReference type="ARBA" id="ARBA00022723"/>
    </source>
</evidence>
<feature type="domain" description="C2H2-type" evidence="9">
    <location>
        <begin position="401"/>
        <end position="430"/>
    </location>
</feature>
<dbReference type="Gene3D" id="3.30.160.60">
    <property type="entry name" value="Classic Zinc Finger"/>
    <property type="match status" value="3"/>
</dbReference>
<keyword evidence="5" id="KW-0805">Transcription regulation</keyword>
<sequence>MQQQQFHGQYAFGFSHGTNGLAPTTNSLFFENTAIGDDENNNNGSNSNVTIMDASVMPYSCQDNASAGFLYEMPGMASPLQNNHEIALLEQMIDAQACSLNFASPMGPMIFPSPPNPNTPNMLEFAFWNGPSSFMDSDATNISNYLPESESLSNALSPPFNPHRRTSSSTSFASHLSSDYSDLRRFSASSFSAGTPPLTAASFYQGSPQHHFATSSAVPMSMFIADHKTSPHDWEPDFQQQQQAYFNFGPSSHVISSNSVTSLVSSPSATAFVDSNACSVSSSSPESVPSPVIAQLPVQKSNTKSPLASSKTKRSRQTVPPPQPSLSLADVVIERQTETVSSLLVEKALMLTPLTKRARSGVFNNSPVISSATAIRYRSSPSASPSSPLTPPSTSRQAKIFACPFVGCDKTFPRAYNLKSHTYCHSGERPHKCGTCGSSFARKHDLQRHVRTLHATDRPFRCTTCGQGFGQSEQLRRHEVQEKQMAANGGVLPIRGATSTAAVRKIDDEEYAG</sequence>
<protein>
    <submittedName>
        <fullName evidence="10">Metallothionein expression activator</fullName>
    </submittedName>
</protein>